<organism evidence="2 3">
    <name type="scientific">Streptococcus oralis</name>
    <dbReference type="NCBI Taxonomy" id="1303"/>
    <lineage>
        <taxon>Bacteria</taxon>
        <taxon>Bacillati</taxon>
        <taxon>Bacillota</taxon>
        <taxon>Bacilli</taxon>
        <taxon>Lactobacillales</taxon>
        <taxon>Streptococcaceae</taxon>
        <taxon>Streptococcus</taxon>
    </lineage>
</organism>
<dbReference type="Gene3D" id="3.20.20.140">
    <property type="entry name" value="Metal-dependent hydrolases"/>
    <property type="match status" value="1"/>
</dbReference>
<protein>
    <submittedName>
        <fullName evidence="2">DNA polymerase III alpha subunit</fullName>
        <ecNumber evidence="2">2.7.7.7</ecNumber>
    </submittedName>
</protein>
<comment type="caution">
    <text evidence="2">The sequence shown here is derived from an EMBL/GenBank/DDBJ whole genome shotgun (WGS) entry which is preliminary data.</text>
</comment>
<reference evidence="2 3" key="1">
    <citation type="submission" date="2016-01" db="EMBL/GenBank/DDBJ databases">
        <title>Highly variable Streptococcus oralis are common among viridans streptococci isolated from primates.</title>
        <authorList>
            <person name="Denapaite D."/>
            <person name="Rieger M."/>
            <person name="Koendgen S."/>
            <person name="Brueckner R."/>
            <person name="Ochigava I."/>
            <person name="Kappeler P."/>
            <person name="Maetz-Rensing K."/>
            <person name="Leendertz F."/>
            <person name="Hakenbeck R."/>
        </authorList>
    </citation>
    <scope>NUCLEOTIDE SEQUENCE [LARGE SCALE GENOMIC DNA]</scope>
    <source>
        <strain evidence="2 3">DD14</strain>
    </source>
</reference>
<sequence length="276" mass="31567">MIAQLDTKTVYSFMESVVSIEKYVQTAKEYGYSHLAIMDVDNLYGAYHFLEVTRKYGIRPLIGLEMTLIIDAKAISFRFLALSTKGYQELMKLSTLKMTGRKNWSDFTSHLEDVAIIVPYFNGVEQLDLGYDYFIGVSPDTPQEIFTRPILPLYQVNSFEKEDLQVLQILSAIKDNVSLREVDVHSQQGIFLPASDLEARFKNRFPQALANLQGLIENVSYQIDPSLKLPRFNPERPAVEELRERAEQGLSDKGLTSIIYRDRLNEELAVIHDMGL</sequence>
<dbReference type="SMART" id="SM00481">
    <property type="entry name" value="POLIIIAc"/>
    <property type="match status" value="1"/>
</dbReference>
<dbReference type="InterPro" id="IPR016195">
    <property type="entry name" value="Pol/histidinol_Pase-like"/>
</dbReference>
<dbReference type="Pfam" id="PF02811">
    <property type="entry name" value="PHP"/>
    <property type="match status" value="1"/>
</dbReference>
<dbReference type="PANTHER" id="PTHR32294:SF0">
    <property type="entry name" value="DNA POLYMERASE III SUBUNIT ALPHA"/>
    <property type="match status" value="1"/>
</dbReference>
<dbReference type="GO" id="GO:0008408">
    <property type="term" value="F:3'-5' exonuclease activity"/>
    <property type="evidence" value="ECO:0007669"/>
    <property type="project" value="InterPro"/>
</dbReference>
<accession>A0A139P665</accession>
<dbReference type="GO" id="GO:0003887">
    <property type="term" value="F:DNA-directed DNA polymerase activity"/>
    <property type="evidence" value="ECO:0007669"/>
    <property type="project" value="UniProtKB-EC"/>
</dbReference>
<evidence type="ECO:0000313" key="2">
    <source>
        <dbReference type="EMBL" id="KXT83756.1"/>
    </source>
</evidence>
<dbReference type="EC" id="2.7.7.7" evidence="2"/>
<name>A0A139P665_STROR</name>
<dbReference type="SUPFAM" id="SSF89550">
    <property type="entry name" value="PHP domain-like"/>
    <property type="match status" value="1"/>
</dbReference>
<gene>
    <name evidence="2" type="ORF">SORDD14_00359</name>
</gene>
<proteinExistence type="predicted"/>
<dbReference type="InterPro" id="IPR004013">
    <property type="entry name" value="PHP_dom"/>
</dbReference>
<dbReference type="InterPro" id="IPR004805">
    <property type="entry name" value="DnaE2/DnaE/PolC"/>
</dbReference>
<dbReference type="EMBL" id="LQRI01000072">
    <property type="protein sequence ID" value="KXT83756.1"/>
    <property type="molecule type" value="Genomic_DNA"/>
</dbReference>
<dbReference type="InterPro" id="IPR003141">
    <property type="entry name" value="Pol/His_phosphatase_N"/>
</dbReference>
<keyword evidence="2" id="KW-0808">Transferase</keyword>
<dbReference type="PATRIC" id="fig|1303.77.peg.415"/>
<dbReference type="PANTHER" id="PTHR32294">
    <property type="entry name" value="DNA POLYMERASE III SUBUNIT ALPHA"/>
    <property type="match status" value="1"/>
</dbReference>
<dbReference type="GO" id="GO:0006260">
    <property type="term" value="P:DNA replication"/>
    <property type="evidence" value="ECO:0007669"/>
    <property type="project" value="InterPro"/>
</dbReference>
<dbReference type="Proteomes" id="UP000070497">
    <property type="component" value="Unassembled WGS sequence"/>
</dbReference>
<evidence type="ECO:0000313" key="3">
    <source>
        <dbReference type="Proteomes" id="UP000070497"/>
    </source>
</evidence>
<feature type="domain" description="Polymerase/histidinol phosphatase N-terminal" evidence="1">
    <location>
        <begin position="3"/>
        <end position="70"/>
    </location>
</feature>
<evidence type="ECO:0000259" key="1">
    <source>
        <dbReference type="SMART" id="SM00481"/>
    </source>
</evidence>
<dbReference type="AlphaFoldDB" id="A0A139P665"/>
<keyword evidence="2" id="KW-0548">Nucleotidyltransferase</keyword>
<dbReference type="CDD" id="cd07431">
    <property type="entry name" value="PHP_PolIIIA"/>
    <property type="match status" value="1"/>
</dbReference>